<gene>
    <name evidence="2" type="ORF">BRX40_05680</name>
    <name evidence="3" type="ORF">CA257_00330</name>
</gene>
<dbReference type="RefSeq" id="WP_075150966.1">
    <property type="nucleotide sequence ID" value="NZ_CP018820.1"/>
</dbReference>
<feature type="region of interest" description="Disordered" evidence="1">
    <location>
        <begin position="47"/>
        <end position="70"/>
    </location>
</feature>
<feature type="compositionally biased region" description="Basic and acidic residues" evidence="1">
    <location>
        <begin position="49"/>
        <end position="59"/>
    </location>
</feature>
<dbReference type="GeneID" id="44132046"/>
<reference evidence="4" key="2">
    <citation type="submission" date="2016-12" db="EMBL/GenBank/DDBJ databases">
        <title>Whole genome sequencing of Sphingomonas sp. ABOJV.</title>
        <authorList>
            <person name="Conlan S."/>
            <person name="Thomas P.J."/>
            <person name="Mullikin J."/>
            <person name="Palmore T.N."/>
            <person name="Frank K.M."/>
            <person name="Segre J.A."/>
        </authorList>
    </citation>
    <scope>NUCLEOTIDE SEQUENCE [LARGE SCALE GENOMIC DNA]</scope>
    <source>
        <strain evidence="4">ABOJV</strain>
    </source>
</reference>
<evidence type="ECO:0000256" key="1">
    <source>
        <dbReference type="SAM" id="MobiDB-lite"/>
    </source>
</evidence>
<protein>
    <recommendedName>
        <fullName evidence="6">Mu-like prophage FluMu N-terminal domain-containing protein</fullName>
    </recommendedName>
</protein>
<accession>A0A1L6J7V6</accession>
<proteinExistence type="predicted"/>
<organism evidence="2 4">
    <name type="scientific">Sphingomonas koreensis</name>
    <dbReference type="NCBI Taxonomy" id="93064"/>
    <lineage>
        <taxon>Bacteria</taxon>
        <taxon>Pseudomonadati</taxon>
        <taxon>Pseudomonadota</taxon>
        <taxon>Alphaproteobacteria</taxon>
        <taxon>Sphingomonadales</taxon>
        <taxon>Sphingomonadaceae</taxon>
        <taxon>Sphingomonas</taxon>
    </lineage>
</organism>
<evidence type="ECO:0000313" key="3">
    <source>
        <dbReference type="EMBL" id="RSV07973.1"/>
    </source>
</evidence>
<keyword evidence="4" id="KW-1185">Reference proteome</keyword>
<dbReference type="STRING" id="93064.BRX40_05680"/>
<dbReference type="OrthoDB" id="7597073at2"/>
<dbReference type="AlphaFoldDB" id="A0A1L6J7V6"/>
<evidence type="ECO:0008006" key="6">
    <source>
        <dbReference type="Google" id="ProtNLM"/>
    </source>
</evidence>
<sequence length="70" mass="7595">MKNAYTLVAHTGDDGFAPKGRVLLEVDEKRFKALERQGLVRIATDDEVAAEKSAAKPENKMAPVPENKGA</sequence>
<name>A0A1L6J7V6_9SPHN</name>
<evidence type="ECO:0000313" key="5">
    <source>
        <dbReference type="Proteomes" id="UP000286681"/>
    </source>
</evidence>
<dbReference type="Proteomes" id="UP000286681">
    <property type="component" value="Unassembled WGS sequence"/>
</dbReference>
<evidence type="ECO:0000313" key="4">
    <source>
        <dbReference type="Proteomes" id="UP000185161"/>
    </source>
</evidence>
<dbReference type="EMBL" id="CP018820">
    <property type="protein sequence ID" value="APR51995.1"/>
    <property type="molecule type" value="Genomic_DNA"/>
</dbReference>
<evidence type="ECO:0000313" key="2">
    <source>
        <dbReference type="EMBL" id="APR51995.1"/>
    </source>
</evidence>
<dbReference type="KEGG" id="skr:BRX40_05680"/>
<dbReference type="Proteomes" id="UP000185161">
    <property type="component" value="Chromosome"/>
</dbReference>
<reference evidence="2" key="1">
    <citation type="submission" date="2016-12" db="EMBL/GenBank/DDBJ databases">
        <title>Whole genome sequencing of Sphingomonas koreensis.</title>
        <authorList>
            <person name="Conlan S."/>
            <person name="Thomas P.J."/>
            <person name="Mullikin J."/>
            <person name="Palmore T.N."/>
            <person name="Frank K.M."/>
            <person name="Segre J.A."/>
        </authorList>
    </citation>
    <scope>NUCLEOTIDE SEQUENCE</scope>
    <source>
        <strain evidence="2">ABOJV</strain>
    </source>
</reference>
<dbReference type="EMBL" id="QQWO01000001">
    <property type="protein sequence ID" value="RSV07973.1"/>
    <property type="molecule type" value="Genomic_DNA"/>
</dbReference>
<reference evidence="3 5" key="3">
    <citation type="submission" date="2018-07" db="EMBL/GenBank/DDBJ databases">
        <title>Genomic and Epidemiologic Investigation of an Indolent Hospital Outbreak.</title>
        <authorList>
            <person name="Johnson R.C."/>
            <person name="Deming C."/>
            <person name="Conlan S."/>
            <person name="Zellmer C.J."/>
            <person name="Michelin A.V."/>
            <person name="Lee-Lin S."/>
            <person name="Thomas P.J."/>
            <person name="Park M."/>
            <person name="Weingarten R.A."/>
            <person name="Less J."/>
            <person name="Dekker J.P."/>
            <person name="Frank K.M."/>
            <person name="Musser K.A."/>
            <person name="Mcquiston J.R."/>
            <person name="Henderson D.K."/>
            <person name="Lau A.F."/>
            <person name="Palmore T.N."/>
            <person name="Segre J.A."/>
        </authorList>
    </citation>
    <scope>NUCLEOTIDE SEQUENCE [LARGE SCALE GENOMIC DNA]</scope>
    <source>
        <strain evidence="3 5">SK-NIH.Env10_0317</strain>
    </source>
</reference>